<evidence type="ECO:0000256" key="1">
    <source>
        <dbReference type="SAM" id="MobiDB-lite"/>
    </source>
</evidence>
<keyword evidence="4" id="KW-1185">Reference proteome</keyword>
<dbReference type="EMBL" id="FOZK01000002">
    <property type="protein sequence ID" value="SFS02084.1"/>
    <property type="molecule type" value="Genomic_DNA"/>
</dbReference>
<dbReference type="InterPro" id="IPR025669">
    <property type="entry name" value="AAA_dom"/>
</dbReference>
<dbReference type="OrthoDB" id="31168at2157"/>
<dbReference type="GO" id="GO:0009898">
    <property type="term" value="C:cytoplasmic side of plasma membrane"/>
    <property type="evidence" value="ECO:0007669"/>
    <property type="project" value="TreeGrafter"/>
</dbReference>
<dbReference type="PANTHER" id="PTHR43384">
    <property type="entry name" value="SEPTUM SITE-DETERMINING PROTEIN MIND HOMOLOG, CHLOROPLASTIC-RELATED"/>
    <property type="match status" value="1"/>
</dbReference>
<feature type="domain" description="AAA" evidence="2">
    <location>
        <begin position="5"/>
        <end position="151"/>
    </location>
</feature>
<dbReference type="RefSeq" id="WP_089816919.1">
    <property type="nucleotide sequence ID" value="NZ_FOZK01000002.1"/>
</dbReference>
<gene>
    <name evidence="3" type="ORF">SAMN05216559_2595</name>
</gene>
<feature type="compositionally biased region" description="Acidic residues" evidence="1">
    <location>
        <begin position="301"/>
        <end position="319"/>
    </location>
</feature>
<feature type="region of interest" description="Disordered" evidence="1">
    <location>
        <begin position="237"/>
        <end position="443"/>
    </location>
</feature>
<dbReference type="GO" id="GO:0005829">
    <property type="term" value="C:cytosol"/>
    <property type="evidence" value="ECO:0007669"/>
    <property type="project" value="TreeGrafter"/>
</dbReference>
<dbReference type="InterPro" id="IPR027417">
    <property type="entry name" value="P-loop_NTPase"/>
</dbReference>
<protein>
    <submittedName>
        <fullName evidence="3">Septum site-determining protein MinD</fullName>
    </submittedName>
</protein>
<dbReference type="Pfam" id="PF13614">
    <property type="entry name" value="AAA_31"/>
    <property type="match status" value="1"/>
</dbReference>
<dbReference type="STRING" id="767519.SAMN05216559_2595"/>
<sequence length="443" mass="45447">MPDSTVFAVASAKGGVGKTTTSINLGTALAARDLDVVVVELDLAMANVVDFLSLDFDDGADPSMHDVLAGDVPVTAALYDAPGGATVAPSGTALDALDAIDMSHLPDAIETLRDRFDVVVLDTGAGVNSATTTAVSVADETILVSTPRVASVRDTEKTRTIVEKRGGDVAGLVLTQDGTGSSPGSDRLAGFLEVPLLCTVPQDASIHESQDAGVPVVERLPDCDAARAYTEGAAALAESRLEPDAPEESAAAESETVVGGAPERDDSGAHAPPATSSTDSGSAGSDSEVEPTGSASRAESTDEPDQPTDEPDQPTDELETAPPSKETLEADGWTFPGAGDTETTDEPDRPEIDVVSRERANRAVRPLTSDGGDASYLDVDSDDQSTEDANSAQKDVRTSDDAPASDESDGENPEAADDADENPDDESPDSLAGRVTALLRRSG</sequence>
<dbReference type="SUPFAM" id="SSF52540">
    <property type="entry name" value="P-loop containing nucleoside triphosphate hydrolases"/>
    <property type="match status" value="1"/>
</dbReference>
<organism evidence="3 4">
    <name type="scientific">Halomicrobium zhouii</name>
    <dbReference type="NCBI Taxonomy" id="767519"/>
    <lineage>
        <taxon>Archaea</taxon>
        <taxon>Methanobacteriati</taxon>
        <taxon>Methanobacteriota</taxon>
        <taxon>Stenosarchaea group</taxon>
        <taxon>Halobacteria</taxon>
        <taxon>Halobacteriales</taxon>
        <taxon>Haloarculaceae</taxon>
        <taxon>Halomicrobium</taxon>
    </lineage>
</organism>
<dbReference type="Gene3D" id="3.40.50.300">
    <property type="entry name" value="P-loop containing nucleotide triphosphate hydrolases"/>
    <property type="match status" value="1"/>
</dbReference>
<feature type="compositionally biased region" description="Acidic residues" evidence="1">
    <location>
        <begin position="403"/>
        <end position="428"/>
    </location>
</feature>
<dbReference type="GO" id="GO:0005524">
    <property type="term" value="F:ATP binding"/>
    <property type="evidence" value="ECO:0007669"/>
    <property type="project" value="TreeGrafter"/>
</dbReference>
<reference evidence="3 4" key="1">
    <citation type="submission" date="2016-10" db="EMBL/GenBank/DDBJ databases">
        <authorList>
            <person name="de Groot N.N."/>
        </authorList>
    </citation>
    <scope>NUCLEOTIDE SEQUENCE [LARGE SCALE GENOMIC DNA]</scope>
    <source>
        <strain evidence="3 4">CGMCC 1.10457</strain>
    </source>
</reference>
<dbReference type="InterPro" id="IPR050625">
    <property type="entry name" value="ParA/MinD_ATPase"/>
</dbReference>
<dbReference type="AlphaFoldDB" id="A0A1I6LF52"/>
<feature type="compositionally biased region" description="Basic and acidic residues" evidence="1">
    <location>
        <begin position="346"/>
        <end position="361"/>
    </location>
</feature>
<name>A0A1I6LF52_9EURY</name>
<dbReference type="GO" id="GO:0016887">
    <property type="term" value="F:ATP hydrolysis activity"/>
    <property type="evidence" value="ECO:0007669"/>
    <property type="project" value="TreeGrafter"/>
</dbReference>
<evidence type="ECO:0000259" key="2">
    <source>
        <dbReference type="Pfam" id="PF13614"/>
    </source>
</evidence>
<accession>A0A1I6LF52</accession>
<evidence type="ECO:0000313" key="4">
    <source>
        <dbReference type="Proteomes" id="UP000199062"/>
    </source>
</evidence>
<dbReference type="GO" id="GO:0051782">
    <property type="term" value="P:negative regulation of cell division"/>
    <property type="evidence" value="ECO:0007669"/>
    <property type="project" value="TreeGrafter"/>
</dbReference>
<evidence type="ECO:0000313" key="3">
    <source>
        <dbReference type="EMBL" id="SFS02084.1"/>
    </source>
</evidence>
<dbReference type="Proteomes" id="UP000199062">
    <property type="component" value="Unassembled WGS sequence"/>
</dbReference>
<feature type="compositionally biased region" description="Low complexity" evidence="1">
    <location>
        <begin position="272"/>
        <end position="286"/>
    </location>
</feature>
<proteinExistence type="predicted"/>
<dbReference type="PANTHER" id="PTHR43384:SF10">
    <property type="entry name" value="ATPASE INVOLVED IN CHROMOSOME PARTITIONING, PARA_MIND FAMILY"/>
    <property type="match status" value="1"/>
</dbReference>